<dbReference type="PANTHER" id="PTHR43357:SF3">
    <property type="entry name" value="FE(3+)-TRANSPORT SYSTEM PERMEASE PROTEIN FBPB 2"/>
    <property type="match status" value="1"/>
</dbReference>
<protein>
    <submittedName>
        <fullName evidence="10">Iron(III) transport system permease protein</fullName>
    </submittedName>
</protein>
<feature type="transmembrane region" description="Helical" evidence="8">
    <location>
        <begin position="109"/>
        <end position="129"/>
    </location>
</feature>
<dbReference type="Pfam" id="PF00528">
    <property type="entry name" value="BPD_transp_1"/>
    <property type="match status" value="2"/>
</dbReference>
<comment type="subcellular location">
    <subcellularLocation>
        <location evidence="1">Cell inner membrane</location>
        <topology evidence="1">Multi-pass membrane protein</topology>
    </subcellularLocation>
    <subcellularLocation>
        <location evidence="8">Cell membrane</location>
        <topology evidence="8">Multi-pass membrane protein</topology>
    </subcellularLocation>
</comment>
<name>A0A1G7V0D6_9HYPH</name>
<dbReference type="PROSITE" id="PS50928">
    <property type="entry name" value="ABC_TM1"/>
    <property type="match status" value="2"/>
</dbReference>
<dbReference type="AlphaFoldDB" id="A0A1G7V0D6"/>
<dbReference type="CDD" id="cd06261">
    <property type="entry name" value="TM_PBP2"/>
    <property type="match status" value="2"/>
</dbReference>
<feature type="domain" description="ABC transmembrane type-1" evidence="9">
    <location>
        <begin position="375"/>
        <end position="569"/>
    </location>
</feature>
<feature type="transmembrane region" description="Helical" evidence="8">
    <location>
        <begin position="310"/>
        <end position="335"/>
    </location>
</feature>
<feature type="transmembrane region" description="Helical" evidence="8">
    <location>
        <begin position="75"/>
        <end position="97"/>
    </location>
</feature>
<keyword evidence="5 8" id="KW-0812">Transmembrane</keyword>
<dbReference type="Proteomes" id="UP000199495">
    <property type="component" value="Unassembled WGS sequence"/>
</dbReference>
<evidence type="ECO:0000313" key="11">
    <source>
        <dbReference type="Proteomes" id="UP000199495"/>
    </source>
</evidence>
<dbReference type="OrthoDB" id="27542at2"/>
<keyword evidence="3" id="KW-1003">Cell membrane</keyword>
<evidence type="ECO:0000256" key="1">
    <source>
        <dbReference type="ARBA" id="ARBA00004429"/>
    </source>
</evidence>
<proteinExistence type="inferred from homology"/>
<evidence type="ECO:0000256" key="5">
    <source>
        <dbReference type="ARBA" id="ARBA00022692"/>
    </source>
</evidence>
<evidence type="ECO:0000313" key="10">
    <source>
        <dbReference type="EMBL" id="SDG53216.1"/>
    </source>
</evidence>
<evidence type="ECO:0000259" key="9">
    <source>
        <dbReference type="PROSITE" id="PS50928"/>
    </source>
</evidence>
<dbReference type="GO" id="GO:0055085">
    <property type="term" value="P:transmembrane transport"/>
    <property type="evidence" value="ECO:0007669"/>
    <property type="project" value="InterPro"/>
</dbReference>
<reference evidence="10 11" key="1">
    <citation type="submission" date="2016-10" db="EMBL/GenBank/DDBJ databases">
        <authorList>
            <person name="de Groot N.N."/>
        </authorList>
    </citation>
    <scope>NUCLEOTIDE SEQUENCE [LARGE SCALE GENOMIC DNA]</scope>
    <source>
        <strain evidence="10 11">CGMCC 1.10267</strain>
    </source>
</reference>
<accession>A0A1G7V0D6</accession>
<evidence type="ECO:0000256" key="4">
    <source>
        <dbReference type="ARBA" id="ARBA00022519"/>
    </source>
</evidence>
<dbReference type="RefSeq" id="WP_090594667.1">
    <property type="nucleotide sequence ID" value="NZ_FNCS01000003.1"/>
</dbReference>
<dbReference type="InterPro" id="IPR035906">
    <property type="entry name" value="MetI-like_sf"/>
</dbReference>
<feature type="transmembrane region" description="Helical" evidence="8">
    <location>
        <begin position="20"/>
        <end position="43"/>
    </location>
</feature>
<evidence type="ECO:0000256" key="3">
    <source>
        <dbReference type="ARBA" id="ARBA00022475"/>
    </source>
</evidence>
<comment type="similarity">
    <text evidence="8">Belongs to the binding-protein-dependent transport system permease family.</text>
</comment>
<feature type="transmembrane region" description="Helical" evidence="8">
    <location>
        <begin position="161"/>
        <end position="181"/>
    </location>
</feature>
<dbReference type="Gene3D" id="1.10.3720.10">
    <property type="entry name" value="MetI-like"/>
    <property type="match status" value="2"/>
</dbReference>
<dbReference type="EMBL" id="FNCS01000003">
    <property type="protein sequence ID" value="SDG53216.1"/>
    <property type="molecule type" value="Genomic_DNA"/>
</dbReference>
<keyword evidence="2 8" id="KW-0813">Transport</keyword>
<organism evidence="10 11">
    <name type="scientific">Pelagibacterium luteolum</name>
    <dbReference type="NCBI Taxonomy" id="440168"/>
    <lineage>
        <taxon>Bacteria</taxon>
        <taxon>Pseudomonadati</taxon>
        <taxon>Pseudomonadota</taxon>
        <taxon>Alphaproteobacteria</taxon>
        <taxon>Hyphomicrobiales</taxon>
        <taxon>Devosiaceae</taxon>
        <taxon>Pelagibacterium</taxon>
    </lineage>
</organism>
<keyword evidence="7 8" id="KW-0472">Membrane</keyword>
<feature type="transmembrane region" description="Helical" evidence="8">
    <location>
        <begin position="443"/>
        <end position="465"/>
    </location>
</feature>
<feature type="transmembrane region" description="Helical" evidence="8">
    <location>
        <begin position="379"/>
        <end position="403"/>
    </location>
</feature>
<dbReference type="GO" id="GO:0005886">
    <property type="term" value="C:plasma membrane"/>
    <property type="evidence" value="ECO:0007669"/>
    <property type="project" value="UniProtKB-SubCell"/>
</dbReference>
<evidence type="ECO:0000256" key="7">
    <source>
        <dbReference type="ARBA" id="ARBA00023136"/>
    </source>
</evidence>
<keyword evidence="6 8" id="KW-1133">Transmembrane helix</keyword>
<feature type="transmembrane region" description="Helical" evidence="8">
    <location>
        <begin position="550"/>
        <end position="569"/>
    </location>
</feature>
<feature type="transmembrane region" description="Helical" evidence="8">
    <location>
        <begin position="415"/>
        <end position="437"/>
    </location>
</feature>
<sequence length="582" mass="61291">MASISPSAGQKRRFSLPQGLPLKIGVLIAIGLLIAAPLLRILFETLAPNSISAWNDVVLSPLSRNLLWIPLGNTMILGLGVATGCVLIGGFLAWLVVMTDIPFRRTIGLMATLPFMIPSFATALAWGSLFRNGRVGGQTGFLEGLGLSIPDWLSWGMTPTLIVLTAHYYSLAFTVIAAALATINSDLVEAAQMTGAKRGRIFMGIILPVALPAIVSGASLTFAGAVSNFAAPALLGLPVRMQTMATRLFGMIEIGQSARGYVIAILLIAVSALFLWFGNKIISGRRSYATITGKGGRAKRFTLGTAKYPLFAAAALICLLTTVVPVVILIASSVAPSSSALFSNWTLHYWIGASTPTIAQGQAGVFYNPFIVSATTTTISLGLVVAVTGSILGLMIAFTLARYRTGFLSGTINQLSFLPLLVPGIAFGAAYIALFGAPMGPFPALYGTFALLVIAGTAYLVPFAVQTGRAVIQQVSGDLDESARLTGAGFFRRMTAITVPLASRGIAAGALIIFVKIVRDLSLVVLLFTPTTPVLSVLAYRYASEGFTQFANAITVVILVISIAATLLANRLQTKSQPWLKN</sequence>
<feature type="transmembrane region" description="Helical" evidence="8">
    <location>
        <begin position="201"/>
        <end position="226"/>
    </location>
</feature>
<evidence type="ECO:0000256" key="8">
    <source>
        <dbReference type="RuleBase" id="RU363032"/>
    </source>
</evidence>
<keyword evidence="11" id="KW-1185">Reference proteome</keyword>
<feature type="domain" description="ABC transmembrane type-1" evidence="9">
    <location>
        <begin position="71"/>
        <end position="278"/>
    </location>
</feature>
<keyword evidence="4" id="KW-0997">Cell inner membrane</keyword>
<gene>
    <name evidence="10" type="ORF">SAMN04487974_103400</name>
</gene>
<feature type="transmembrane region" description="Helical" evidence="8">
    <location>
        <begin position="494"/>
        <end position="515"/>
    </location>
</feature>
<evidence type="ECO:0000256" key="6">
    <source>
        <dbReference type="ARBA" id="ARBA00022989"/>
    </source>
</evidence>
<evidence type="ECO:0000256" key="2">
    <source>
        <dbReference type="ARBA" id="ARBA00022448"/>
    </source>
</evidence>
<dbReference type="PANTHER" id="PTHR43357">
    <property type="entry name" value="INNER MEMBRANE ABC TRANSPORTER PERMEASE PROTEIN YDCV"/>
    <property type="match status" value="1"/>
</dbReference>
<feature type="transmembrane region" description="Helical" evidence="8">
    <location>
        <begin position="521"/>
        <end position="543"/>
    </location>
</feature>
<feature type="transmembrane region" description="Helical" evidence="8">
    <location>
        <begin position="258"/>
        <end position="277"/>
    </location>
</feature>
<dbReference type="STRING" id="440168.SAMN04487974_103400"/>
<dbReference type="SUPFAM" id="SSF161098">
    <property type="entry name" value="MetI-like"/>
    <property type="match status" value="2"/>
</dbReference>
<dbReference type="InterPro" id="IPR000515">
    <property type="entry name" value="MetI-like"/>
</dbReference>